<reference evidence="12" key="1">
    <citation type="submission" date="2017-11" db="EMBL/GenBank/DDBJ databases">
        <authorList>
            <person name="Duchaud E."/>
        </authorList>
    </citation>
    <scope>NUCLEOTIDE SEQUENCE [LARGE SCALE GENOMIC DNA]</scope>
    <source>
        <strain evidence="12">Tenacibaculum sp. TNO020</strain>
    </source>
</reference>
<dbReference type="InterPro" id="IPR036890">
    <property type="entry name" value="HATPase_C_sf"/>
</dbReference>
<keyword evidence="6 11" id="KW-0418">Kinase</keyword>
<dbReference type="GO" id="GO:0005524">
    <property type="term" value="F:ATP binding"/>
    <property type="evidence" value="ECO:0007669"/>
    <property type="project" value="UniProtKB-KW"/>
</dbReference>
<dbReference type="InterPro" id="IPR004358">
    <property type="entry name" value="Sig_transdc_His_kin-like_C"/>
</dbReference>
<gene>
    <name evidence="11" type="primary">porY</name>
    <name evidence="11" type="ORF">TNO020_440078</name>
</gene>
<dbReference type="RefSeq" id="WP_101917942.1">
    <property type="nucleotide sequence ID" value="NZ_OENF01000039.1"/>
</dbReference>
<dbReference type="InterPro" id="IPR003594">
    <property type="entry name" value="HATPase_dom"/>
</dbReference>
<dbReference type="AlphaFoldDB" id="A0A2H1YIG8"/>
<dbReference type="OrthoDB" id="9815750at2"/>
<dbReference type="EMBL" id="OENF01000039">
    <property type="protein sequence ID" value="SOS75304.1"/>
    <property type="molecule type" value="Genomic_DNA"/>
</dbReference>
<evidence type="ECO:0000313" key="11">
    <source>
        <dbReference type="EMBL" id="SOS75304.1"/>
    </source>
</evidence>
<evidence type="ECO:0000256" key="4">
    <source>
        <dbReference type="ARBA" id="ARBA00022679"/>
    </source>
</evidence>
<dbReference type="Gene3D" id="1.10.287.130">
    <property type="match status" value="1"/>
</dbReference>
<evidence type="ECO:0000259" key="10">
    <source>
        <dbReference type="PROSITE" id="PS50109"/>
    </source>
</evidence>
<feature type="domain" description="Histidine kinase" evidence="10">
    <location>
        <begin position="188"/>
        <end position="389"/>
    </location>
</feature>
<evidence type="ECO:0000313" key="12">
    <source>
        <dbReference type="Proteomes" id="UP000234211"/>
    </source>
</evidence>
<dbReference type="PANTHER" id="PTHR43065:SF10">
    <property type="entry name" value="PEROXIDE STRESS-ACTIVATED HISTIDINE KINASE MAK3"/>
    <property type="match status" value="1"/>
</dbReference>
<dbReference type="PANTHER" id="PTHR43065">
    <property type="entry name" value="SENSOR HISTIDINE KINASE"/>
    <property type="match status" value="1"/>
</dbReference>
<feature type="transmembrane region" description="Helical" evidence="9">
    <location>
        <begin position="20"/>
        <end position="40"/>
    </location>
</feature>
<feature type="transmembrane region" description="Helical" evidence="9">
    <location>
        <begin position="150"/>
        <end position="170"/>
    </location>
</feature>
<dbReference type="SUPFAM" id="SSF47384">
    <property type="entry name" value="Homodimeric domain of signal transducing histidine kinase"/>
    <property type="match status" value="1"/>
</dbReference>
<dbReference type="Gene3D" id="3.30.565.10">
    <property type="entry name" value="Histidine kinase-like ATPase, C-terminal domain"/>
    <property type="match status" value="1"/>
</dbReference>
<evidence type="ECO:0000256" key="8">
    <source>
        <dbReference type="ARBA" id="ARBA00023012"/>
    </source>
</evidence>
<sequence>MILKNNLKNSLKNSYWIKRIIIFISFLLISLILWNTYLFFQKFKEEERGKIEIFATAFKELASNPNLNENTNLINKVYQTIENIPTILVNKDGTIDLYRNLDTIKAKNPAYLEAQLAIMKSQNAPIKIEYFGITQYFYYRNSDLLNKLKYYPLTLLLILALFVTIVYMMYKSSKVAQQNKLWTGMAKETAHQIGTPLSSLLGWIAILRFENVNEEYILEIEKDVERLNTIANRFSKIGSLPTLEKQDIIQATKKTFNYIKSRSSKQVHFSFSSDIEQLSILLNIELYGWVLENLLKNAIDAMQGKGNLSLAITATPKQVKISITDSGKGLQKSQFKQIFEPGFTTKKRGWGLGLSLSKRIVEEYHKGKIIVQKSTINKGTTFEISLHKI</sequence>
<keyword evidence="9" id="KW-0472">Membrane</keyword>
<keyword evidence="9" id="KW-0812">Transmembrane</keyword>
<evidence type="ECO:0000256" key="5">
    <source>
        <dbReference type="ARBA" id="ARBA00022741"/>
    </source>
</evidence>
<evidence type="ECO:0000256" key="3">
    <source>
        <dbReference type="ARBA" id="ARBA00022553"/>
    </source>
</evidence>
<keyword evidence="5" id="KW-0547">Nucleotide-binding</keyword>
<keyword evidence="9" id="KW-1133">Transmembrane helix</keyword>
<dbReference type="InterPro" id="IPR036097">
    <property type="entry name" value="HisK_dim/P_sf"/>
</dbReference>
<dbReference type="EC" id="2.7.13.3" evidence="2"/>
<dbReference type="InterPro" id="IPR003661">
    <property type="entry name" value="HisK_dim/P_dom"/>
</dbReference>
<dbReference type="SMART" id="SM00387">
    <property type="entry name" value="HATPase_c"/>
    <property type="match status" value="1"/>
</dbReference>
<evidence type="ECO:0000256" key="7">
    <source>
        <dbReference type="ARBA" id="ARBA00022840"/>
    </source>
</evidence>
<keyword evidence="7" id="KW-0067">ATP-binding</keyword>
<evidence type="ECO:0000256" key="9">
    <source>
        <dbReference type="SAM" id="Phobius"/>
    </source>
</evidence>
<keyword evidence="8" id="KW-0902">Two-component regulatory system</keyword>
<protein>
    <recommendedName>
        <fullName evidence="2">histidine kinase</fullName>
        <ecNumber evidence="2">2.7.13.3</ecNumber>
    </recommendedName>
</protein>
<evidence type="ECO:0000256" key="6">
    <source>
        <dbReference type="ARBA" id="ARBA00022777"/>
    </source>
</evidence>
<dbReference type="GO" id="GO:0000155">
    <property type="term" value="F:phosphorelay sensor kinase activity"/>
    <property type="evidence" value="ECO:0007669"/>
    <property type="project" value="InterPro"/>
</dbReference>
<dbReference type="PRINTS" id="PR00344">
    <property type="entry name" value="BCTRLSENSOR"/>
</dbReference>
<name>A0A2H1YIG8_9FLAO</name>
<dbReference type="SUPFAM" id="SSF55874">
    <property type="entry name" value="ATPase domain of HSP90 chaperone/DNA topoisomerase II/histidine kinase"/>
    <property type="match status" value="1"/>
</dbReference>
<evidence type="ECO:0000256" key="2">
    <source>
        <dbReference type="ARBA" id="ARBA00012438"/>
    </source>
</evidence>
<dbReference type="Proteomes" id="UP000234211">
    <property type="component" value="Unassembled WGS sequence"/>
</dbReference>
<dbReference type="PROSITE" id="PS50109">
    <property type="entry name" value="HIS_KIN"/>
    <property type="match status" value="1"/>
</dbReference>
<keyword evidence="3" id="KW-0597">Phosphoprotein</keyword>
<comment type="catalytic activity">
    <reaction evidence="1">
        <text>ATP + protein L-histidine = ADP + protein N-phospho-L-histidine.</text>
        <dbReference type="EC" id="2.7.13.3"/>
    </reaction>
</comment>
<dbReference type="Pfam" id="PF02518">
    <property type="entry name" value="HATPase_c"/>
    <property type="match status" value="1"/>
</dbReference>
<organism evidence="11 12">
    <name type="scientific">Tenacibaculum piscium</name>
    <dbReference type="NCBI Taxonomy" id="1458515"/>
    <lineage>
        <taxon>Bacteria</taxon>
        <taxon>Pseudomonadati</taxon>
        <taxon>Bacteroidota</taxon>
        <taxon>Flavobacteriia</taxon>
        <taxon>Flavobacteriales</taxon>
        <taxon>Flavobacteriaceae</taxon>
        <taxon>Tenacibaculum</taxon>
    </lineage>
</organism>
<dbReference type="CDD" id="cd00082">
    <property type="entry name" value="HisKA"/>
    <property type="match status" value="1"/>
</dbReference>
<accession>A0A2H1YIG8</accession>
<keyword evidence="4 11" id="KW-0808">Transferase</keyword>
<keyword evidence="12" id="KW-1185">Reference proteome</keyword>
<dbReference type="InterPro" id="IPR005467">
    <property type="entry name" value="His_kinase_dom"/>
</dbReference>
<proteinExistence type="predicted"/>
<evidence type="ECO:0000256" key="1">
    <source>
        <dbReference type="ARBA" id="ARBA00000085"/>
    </source>
</evidence>